<feature type="region of interest" description="Disordered" evidence="1">
    <location>
        <begin position="673"/>
        <end position="695"/>
    </location>
</feature>
<feature type="compositionally biased region" description="Basic and acidic residues" evidence="1">
    <location>
        <begin position="633"/>
        <end position="654"/>
    </location>
</feature>
<feature type="region of interest" description="Disordered" evidence="1">
    <location>
        <begin position="613"/>
        <end position="654"/>
    </location>
</feature>
<gene>
    <name evidence="3" type="ORF">BESB_027240</name>
</gene>
<proteinExistence type="predicted"/>
<reference evidence="3 4" key="1">
    <citation type="submission" date="2017-09" db="EMBL/GenBank/DDBJ databases">
        <title>Genome sequencing of Besnoitia besnoiti strain Bb-Ger1.</title>
        <authorList>
            <person name="Schares G."/>
            <person name="Venepally P."/>
            <person name="Lorenzi H.A."/>
        </authorList>
    </citation>
    <scope>NUCLEOTIDE SEQUENCE [LARGE SCALE GENOMIC DNA]</scope>
    <source>
        <strain evidence="3 4">Bb-Ger1</strain>
    </source>
</reference>
<evidence type="ECO:0000313" key="3">
    <source>
        <dbReference type="EMBL" id="PFH31289.1"/>
    </source>
</evidence>
<evidence type="ECO:0000256" key="1">
    <source>
        <dbReference type="SAM" id="MobiDB-lite"/>
    </source>
</evidence>
<dbReference type="KEGG" id="bbes:BESB_027240"/>
<feature type="transmembrane region" description="Helical" evidence="2">
    <location>
        <begin position="107"/>
        <end position="127"/>
    </location>
</feature>
<feature type="compositionally biased region" description="Low complexity" evidence="1">
    <location>
        <begin position="252"/>
        <end position="261"/>
    </location>
</feature>
<keyword evidence="2" id="KW-1133">Transmembrane helix</keyword>
<feature type="region of interest" description="Disordered" evidence="1">
    <location>
        <begin position="347"/>
        <end position="388"/>
    </location>
</feature>
<dbReference type="AlphaFoldDB" id="A0A2A9M001"/>
<name>A0A2A9M001_BESBE</name>
<comment type="caution">
    <text evidence="3">The sequence shown here is derived from an EMBL/GenBank/DDBJ whole genome shotgun (WGS) entry which is preliminary data.</text>
</comment>
<keyword evidence="2" id="KW-0472">Membrane</keyword>
<evidence type="ECO:0000313" key="4">
    <source>
        <dbReference type="Proteomes" id="UP000224006"/>
    </source>
</evidence>
<organism evidence="3 4">
    <name type="scientific">Besnoitia besnoiti</name>
    <name type="common">Apicomplexan protozoan</name>
    <dbReference type="NCBI Taxonomy" id="94643"/>
    <lineage>
        <taxon>Eukaryota</taxon>
        <taxon>Sar</taxon>
        <taxon>Alveolata</taxon>
        <taxon>Apicomplexa</taxon>
        <taxon>Conoidasida</taxon>
        <taxon>Coccidia</taxon>
        <taxon>Eucoccidiorida</taxon>
        <taxon>Eimeriorina</taxon>
        <taxon>Sarcocystidae</taxon>
        <taxon>Besnoitia</taxon>
    </lineage>
</organism>
<feature type="region of interest" description="Disordered" evidence="1">
    <location>
        <begin position="235"/>
        <end position="284"/>
    </location>
</feature>
<dbReference type="OrthoDB" id="333013at2759"/>
<dbReference type="Proteomes" id="UP000224006">
    <property type="component" value="Unassembled WGS sequence"/>
</dbReference>
<accession>A0A2A9M001</accession>
<evidence type="ECO:0008006" key="5">
    <source>
        <dbReference type="Google" id="ProtNLM"/>
    </source>
</evidence>
<dbReference type="VEuPathDB" id="ToxoDB:BESB_027240"/>
<keyword evidence="2" id="KW-0812">Transmembrane</keyword>
<keyword evidence="4" id="KW-1185">Reference proteome</keyword>
<evidence type="ECO:0000256" key="2">
    <source>
        <dbReference type="SAM" id="Phobius"/>
    </source>
</evidence>
<protein>
    <recommendedName>
        <fullName evidence="5">Transmembrane protein</fullName>
    </recommendedName>
</protein>
<dbReference type="RefSeq" id="XP_029215298.1">
    <property type="nucleotide sequence ID" value="XM_029361398.1"/>
</dbReference>
<dbReference type="EMBL" id="NWUJ01000015">
    <property type="protein sequence ID" value="PFH31289.1"/>
    <property type="molecule type" value="Genomic_DNA"/>
</dbReference>
<sequence>MPPHFVQSLRFVQSPPVAQSPRCSSSLPLSVASVVPPSWSPRSAPLFCSPDGLWLWFSSLPAPARAAGFSVFLASLSACCLTLLAVLCGASLPRPSRLQRQSPPRPVAGASLLLLLAGVSLLLSLPARALSSSRRPSAFLSSCSVAPPLSPRETGEFGRRASSPAVLRFSESARRPSLAGASPGAGASQLPLRLTSRLPPRLRHTSALASFLSSARPQDHFASAAARLSRASASSSPFASVPSSSPSPSPSPRCSSAASSRCPGAHSSSSLSFLPEQPADREEAADALAGQLPEFSFDFFEETPEPPPLASHGPEDSPTIHVPGVWYLYLPRWLYASSETHADALRGAELKQGGGRRAGAAKGKEKRRKASAEKAGDPSSSLHRPAGCMYTPDPDGICGRKGGYDGPEAAFFFEDHTAVIPSLSARGNWALVDPPKSSPLLNKELRLCIFSGQVPQERLLLRGLFAFAPRPTISLWDERVQLHAAQLGGSVFVQRNAQSAASGSATGLPLNVQVCDNAGNVVLGAEEPEAVDEEKKHEKDDASAAATFQAAGDFTAYRLLGEDENYFNVHHHFIRYGPKRLYRLLEPDAPELGPRANAVVETLLAPKSPVALHPSAAPIQSTSPSRKGSGKGAVKDDDKRNATHGKDADEETQELRLRLEAVLREFAREPPEEVIWPVPRLPKRSALEEDEEAEE</sequence>
<dbReference type="GeneID" id="40307776"/>
<feature type="transmembrane region" description="Helical" evidence="2">
    <location>
        <begin position="66"/>
        <end position="87"/>
    </location>
</feature>
<feature type="compositionally biased region" description="Low complexity" evidence="1">
    <location>
        <begin position="235"/>
        <end position="244"/>
    </location>
</feature>